<dbReference type="Proteomes" id="UP000320762">
    <property type="component" value="Unassembled WGS sequence"/>
</dbReference>
<accession>A0A550BS48</accession>
<evidence type="ECO:0000313" key="3">
    <source>
        <dbReference type="Proteomes" id="UP000320762"/>
    </source>
</evidence>
<proteinExistence type="predicted"/>
<organism evidence="2 3">
    <name type="scientific">Schizophyllum amplum</name>
    <dbReference type="NCBI Taxonomy" id="97359"/>
    <lineage>
        <taxon>Eukaryota</taxon>
        <taxon>Fungi</taxon>
        <taxon>Dikarya</taxon>
        <taxon>Basidiomycota</taxon>
        <taxon>Agaricomycotina</taxon>
        <taxon>Agaricomycetes</taxon>
        <taxon>Agaricomycetidae</taxon>
        <taxon>Agaricales</taxon>
        <taxon>Schizophyllaceae</taxon>
        <taxon>Schizophyllum</taxon>
    </lineage>
</organism>
<comment type="caution">
    <text evidence="2">The sequence shown here is derived from an EMBL/GenBank/DDBJ whole genome shotgun (WGS) entry which is preliminary data.</text>
</comment>
<dbReference type="AlphaFoldDB" id="A0A550BS48"/>
<protein>
    <submittedName>
        <fullName evidence="2">Uncharacterized protein</fullName>
    </submittedName>
</protein>
<dbReference type="EMBL" id="VDMD01000163">
    <property type="protein sequence ID" value="TRM55370.1"/>
    <property type="molecule type" value="Genomic_DNA"/>
</dbReference>
<evidence type="ECO:0000313" key="2">
    <source>
        <dbReference type="EMBL" id="TRM55370.1"/>
    </source>
</evidence>
<gene>
    <name evidence="2" type="ORF">BD626DRAFT_527757</name>
</gene>
<feature type="region of interest" description="Disordered" evidence="1">
    <location>
        <begin position="27"/>
        <end position="178"/>
    </location>
</feature>
<keyword evidence="3" id="KW-1185">Reference proteome</keyword>
<feature type="compositionally biased region" description="Low complexity" evidence="1">
    <location>
        <begin position="27"/>
        <end position="36"/>
    </location>
</feature>
<sequence length="178" mass="18607">MSDDEYVVVSSDEGSQNFVLVEVGPPAAPAVAPLPEDAADESESDVSGSVKSDVSGSVKSDVSESSDSDDDLLAGPPQVYRARRSAGRPSSDPKPVAEGAEGSGPKTHSSSLSLAHAMRMEGPDGACSPRPLAPLPQRGIRKPTFVPAVQRRRSPSPPRMPRMSTGRQAPKRQPPQGK</sequence>
<evidence type="ECO:0000256" key="1">
    <source>
        <dbReference type="SAM" id="MobiDB-lite"/>
    </source>
</evidence>
<feature type="compositionally biased region" description="Low complexity" evidence="1">
    <location>
        <begin position="45"/>
        <end position="63"/>
    </location>
</feature>
<reference evidence="2 3" key="1">
    <citation type="journal article" date="2019" name="New Phytol.">
        <title>Comparative genomics reveals unique wood-decay strategies and fruiting body development in the Schizophyllaceae.</title>
        <authorList>
            <person name="Almasi E."/>
            <person name="Sahu N."/>
            <person name="Krizsan K."/>
            <person name="Balint B."/>
            <person name="Kovacs G.M."/>
            <person name="Kiss B."/>
            <person name="Cseklye J."/>
            <person name="Drula E."/>
            <person name="Henrissat B."/>
            <person name="Nagy I."/>
            <person name="Chovatia M."/>
            <person name="Adam C."/>
            <person name="LaButti K."/>
            <person name="Lipzen A."/>
            <person name="Riley R."/>
            <person name="Grigoriev I.V."/>
            <person name="Nagy L.G."/>
        </authorList>
    </citation>
    <scope>NUCLEOTIDE SEQUENCE [LARGE SCALE GENOMIC DNA]</scope>
    <source>
        <strain evidence="2 3">NL-1724</strain>
    </source>
</reference>
<name>A0A550BS48_9AGAR</name>